<dbReference type="RefSeq" id="WP_167378422.1">
    <property type="nucleotide sequence ID" value="NZ_FPBH01000012.1"/>
</dbReference>
<evidence type="ECO:0000313" key="2">
    <source>
        <dbReference type="Proteomes" id="UP000198844"/>
    </source>
</evidence>
<dbReference type="SUPFAM" id="SSF53756">
    <property type="entry name" value="UDP-Glycosyltransferase/glycogen phosphorylase"/>
    <property type="match status" value="1"/>
</dbReference>
<proteinExistence type="predicted"/>
<dbReference type="AlphaFoldDB" id="A0A1I7DXR1"/>
<accession>A0A1I7DXR1</accession>
<sequence length="333" mass="37223">MNRTFGVIPIDMISISSVKRIALMLLSGQQLLIADAAPQKVKKLLWYYDWATIGDSIMDLSQRLLIDPRISIDLCMPHGPVELFVRDTRFRRVSRSLDDCDARYDMVIVQSLTTKTILKKIQYHPFTPWFSIMGHSRGENFSRIQLSYERITRVFKSTHESGPIAPTLTISDQAAGSAETFTIAVAVGGGDKRRRYENWGMLIKQISSSWPKQVPSPRFILIGTGEIALDTVRAVRDDIACGHVESYVDLPNIAAAAELIKQSSFFIGADGGLMHIAAALGKPGVAIFCQIKPEWRLHAQSTIRTVSAEQDIDSVPIERIASEVTDYCRELLR</sequence>
<gene>
    <name evidence="1" type="ORF">SAMN05192563_101296</name>
</gene>
<dbReference type="InterPro" id="IPR002201">
    <property type="entry name" value="Glyco_trans_9"/>
</dbReference>
<dbReference type="EMBL" id="FPBH01000012">
    <property type="protein sequence ID" value="SFU16464.1"/>
    <property type="molecule type" value="Genomic_DNA"/>
</dbReference>
<organism evidence="1 2">
    <name type="scientific">Paraburkholderia aspalathi</name>
    <dbReference type="NCBI Taxonomy" id="1324617"/>
    <lineage>
        <taxon>Bacteria</taxon>
        <taxon>Pseudomonadati</taxon>
        <taxon>Pseudomonadota</taxon>
        <taxon>Betaproteobacteria</taxon>
        <taxon>Burkholderiales</taxon>
        <taxon>Burkholderiaceae</taxon>
        <taxon>Paraburkholderia</taxon>
    </lineage>
</organism>
<dbReference type="Proteomes" id="UP000198844">
    <property type="component" value="Unassembled WGS sequence"/>
</dbReference>
<keyword evidence="1" id="KW-0808">Transferase</keyword>
<dbReference type="Gene3D" id="3.40.50.2000">
    <property type="entry name" value="Glycogen Phosphorylase B"/>
    <property type="match status" value="1"/>
</dbReference>
<evidence type="ECO:0000313" key="1">
    <source>
        <dbReference type="EMBL" id="SFU16464.1"/>
    </source>
</evidence>
<reference evidence="1 2" key="1">
    <citation type="submission" date="2016-10" db="EMBL/GenBank/DDBJ databases">
        <authorList>
            <person name="de Groot N.N."/>
        </authorList>
    </citation>
    <scope>NUCLEOTIDE SEQUENCE [LARGE SCALE GENOMIC DNA]</scope>
    <source>
        <strain evidence="1 2">LMG 27731</strain>
    </source>
</reference>
<dbReference type="GO" id="GO:0016757">
    <property type="term" value="F:glycosyltransferase activity"/>
    <property type="evidence" value="ECO:0007669"/>
    <property type="project" value="InterPro"/>
</dbReference>
<protein>
    <submittedName>
        <fullName evidence="1">Glycosyltransferase family 9 (Heptosyltransferase)</fullName>
    </submittedName>
</protein>
<dbReference type="Pfam" id="PF01075">
    <property type="entry name" value="Glyco_transf_9"/>
    <property type="match status" value="1"/>
</dbReference>
<name>A0A1I7DXR1_9BURK</name>